<dbReference type="InParanoid" id="G0NWD2"/>
<feature type="region of interest" description="Disordered" evidence="1">
    <location>
        <begin position="1"/>
        <end position="39"/>
    </location>
</feature>
<proteinExistence type="predicted"/>
<dbReference type="EMBL" id="GL379963">
    <property type="protein sequence ID" value="EGT38713.1"/>
    <property type="molecule type" value="Genomic_DNA"/>
</dbReference>
<dbReference type="HOGENOM" id="CLU_2591892_0_0_1"/>
<organism evidence="3">
    <name type="scientific">Caenorhabditis brenneri</name>
    <name type="common">Nematode worm</name>
    <dbReference type="NCBI Taxonomy" id="135651"/>
    <lineage>
        <taxon>Eukaryota</taxon>
        <taxon>Metazoa</taxon>
        <taxon>Ecdysozoa</taxon>
        <taxon>Nematoda</taxon>
        <taxon>Chromadorea</taxon>
        <taxon>Rhabditida</taxon>
        <taxon>Rhabditina</taxon>
        <taxon>Rhabditomorpha</taxon>
        <taxon>Rhabditoidea</taxon>
        <taxon>Rhabditidae</taxon>
        <taxon>Peloderinae</taxon>
        <taxon>Caenorhabditis</taxon>
    </lineage>
</organism>
<feature type="region of interest" description="Disordered" evidence="1">
    <location>
        <begin position="59"/>
        <end position="80"/>
    </location>
</feature>
<evidence type="ECO:0000313" key="3">
    <source>
        <dbReference type="Proteomes" id="UP000008068"/>
    </source>
</evidence>
<name>G0NWD2_CAEBE</name>
<sequence length="80" mass="9374">MCDRKQQCDEKRDHKDQGMSQEFGDLNKMLDKDENKDKDLEQLRGDIQRFHDEGGMCAQKHCDHSDEKKKMGCGKDKECP</sequence>
<feature type="compositionally biased region" description="Basic and acidic residues" evidence="1">
    <location>
        <begin position="28"/>
        <end position="39"/>
    </location>
</feature>
<gene>
    <name evidence="2" type="ORF">CAEBREN_04006</name>
</gene>
<reference evidence="3" key="1">
    <citation type="submission" date="2011-07" db="EMBL/GenBank/DDBJ databases">
        <authorList>
            <consortium name="Caenorhabditis brenneri Sequencing and Analysis Consortium"/>
            <person name="Wilson R.K."/>
        </authorList>
    </citation>
    <scope>NUCLEOTIDE SEQUENCE [LARGE SCALE GENOMIC DNA]</scope>
    <source>
        <strain evidence="3">PB2801</strain>
    </source>
</reference>
<evidence type="ECO:0000256" key="1">
    <source>
        <dbReference type="SAM" id="MobiDB-lite"/>
    </source>
</evidence>
<keyword evidence="3" id="KW-1185">Reference proteome</keyword>
<feature type="compositionally biased region" description="Basic and acidic residues" evidence="1">
    <location>
        <begin position="1"/>
        <end position="17"/>
    </location>
</feature>
<dbReference type="Proteomes" id="UP000008068">
    <property type="component" value="Unassembled WGS sequence"/>
</dbReference>
<accession>G0NWD2</accession>
<protein>
    <submittedName>
        <fullName evidence="2">Uncharacterized protein</fullName>
    </submittedName>
</protein>
<evidence type="ECO:0000313" key="2">
    <source>
        <dbReference type="EMBL" id="EGT38713.1"/>
    </source>
</evidence>
<dbReference type="AlphaFoldDB" id="G0NWD2"/>